<evidence type="ECO:0000256" key="1">
    <source>
        <dbReference type="SAM" id="Coils"/>
    </source>
</evidence>
<evidence type="ECO:0000256" key="2">
    <source>
        <dbReference type="SAM" id="SignalP"/>
    </source>
</evidence>
<dbReference type="EMBL" id="MGAV01000026">
    <property type="protein sequence ID" value="OGK52999.1"/>
    <property type="molecule type" value="Genomic_DNA"/>
</dbReference>
<dbReference type="Proteomes" id="UP000177418">
    <property type="component" value="Unassembled WGS sequence"/>
</dbReference>
<keyword evidence="1" id="KW-0175">Coiled coil</keyword>
<feature type="signal peptide" evidence="2">
    <location>
        <begin position="1"/>
        <end position="25"/>
    </location>
</feature>
<dbReference type="Gene3D" id="2.70.70.10">
    <property type="entry name" value="Glucose Permease (Domain IIA)"/>
    <property type="match status" value="1"/>
</dbReference>
<proteinExistence type="predicted"/>
<organism evidence="3 4">
    <name type="scientific">Candidatus Roizmanbacteria bacterium RIFCSPLOWO2_02_FULL_36_11</name>
    <dbReference type="NCBI Taxonomy" id="1802071"/>
    <lineage>
        <taxon>Bacteria</taxon>
        <taxon>Candidatus Roizmaniibacteriota</taxon>
    </lineage>
</organism>
<reference evidence="3 4" key="1">
    <citation type="journal article" date="2016" name="Nat. Commun.">
        <title>Thousands of microbial genomes shed light on interconnected biogeochemical processes in an aquifer system.</title>
        <authorList>
            <person name="Anantharaman K."/>
            <person name="Brown C.T."/>
            <person name="Hug L.A."/>
            <person name="Sharon I."/>
            <person name="Castelle C.J."/>
            <person name="Probst A.J."/>
            <person name="Thomas B.C."/>
            <person name="Singh A."/>
            <person name="Wilkins M.J."/>
            <person name="Karaoz U."/>
            <person name="Brodie E.L."/>
            <person name="Williams K.H."/>
            <person name="Hubbard S.S."/>
            <person name="Banfield J.F."/>
        </authorList>
    </citation>
    <scope>NUCLEOTIDE SEQUENCE [LARGE SCALE GENOMIC DNA]</scope>
</reference>
<evidence type="ECO:0000313" key="4">
    <source>
        <dbReference type="Proteomes" id="UP000177418"/>
    </source>
</evidence>
<evidence type="ECO:0008006" key="5">
    <source>
        <dbReference type="Google" id="ProtNLM"/>
    </source>
</evidence>
<sequence length="396" mass="44609">MRTKNLLTIIFIFTLLLIFSYSTFAKECENQEDCQKKIQEYEQKLKDTRLQKNTLSSEIKLMDTQIQLTTLKITTTEHEINTTEQEIEKLGARIDTLNKSLDYLGKILIAKINESYKNRETNFFDILFSSGNATTLSHKIKYLKTAQDTDRRMAFKVQQNKDNFEEQKKLREQKKQELDTLKIKLNDQQIALGSQKQSKQKLLEVTKNDERTFQSLLDKLRAEYLAIQAIVSGGGSESKMRDVKQGEGIASVIGGASCNSSGQHLHFIVKDGDSVVNPFSFLKSVDYQNCSGPSCGSGDGDPFNPSGSWEWPLNPKIELEQGFGSTWGVRNTWVGRIYSFHNGIDINGSSQDVKAVSDGVLYRGAFSGSGGCTLPYVKLVHSGSNISTYYLHVYPR</sequence>
<dbReference type="Gene3D" id="6.10.250.3150">
    <property type="match status" value="1"/>
</dbReference>
<keyword evidence="2" id="KW-0732">Signal</keyword>
<feature type="coiled-coil region" evidence="1">
    <location>
        <begin position="31"/>
        <end position="100"/>
    </location>
</feature>
<comment type="caution">
    <text evidence="3">The sequence shown here is derived from an EMBL/GenBank/DDBJ whole genome shotgun (WGS) entry which is preliminary data.</text>
</comment>
<dbReference type="SUPFAM" id="SSF51261">
    <property type="entry name" value="Duplicated hybrid motif"/>
    <property type="match status" value="1"/>
</dbReference>
<dbReference type="AlphaFoldDB" id="A0A1F7JBL5"/>
<accession>A0A1F7JBL5</accession>
<dbReference type="InterPro" id="IPR011055">
    <property type="entry name" value="Dup_hybrid_motif"/>
</dbReference>
<protein>
    <recommendedName>
        <fullName evidence="5">Peptidase M23 domain-containing protein</fullName>
    </recommendedName>
</protein>
<evidence type="ECO:0000313" key="3">
    <source>
        <dbReference type="EMBL" id="OGK52999.1"/>
    </source>
</evidence>
<gene>
    <name evidence="3" type="ORF">A3H78_02185</name>
</gene>
<name>A0A1F7JBL5_9BACT</name>
<dbReference type="CDD" id="cd12797">
    <property type="entry name" value="M23_peptidase"/>
    <property type="match status" value="1"/>
</dbReference>
<feature type="coiled-coil region" evidence="1">
    <location>
        <begin position="157"/>
        <end position="191"/>
    </location>
</feature>
<feature type="chain" id="PRO_5009529435" description="Peptidase M23 domain-containing protein" evidence="2">
    <location>
        <begin position="26"/>
        <end position="396"/>
    </location>
</feature>